<dbReference type="InterPro" id="IPR050807">
    <property type="entry name" value="TransReg_Diox_bact_type"/>
</dbReference>
<evidence type="ECO:0000259" key="2">
    <source>
        <dbReference type="PROSITE" id="PS50943"/>
    </source>
</evidence>
<dbReference type="SUPFAM" id="SSF51182">
    <property type="entry name" value="RmlC-like cupins"/>
    <property type="match status" value="1"/>
</dbReference>
<dbReference type="InterPro" id="IPR001387">
    <property type="entry name" value="Cro/C1-type_HTH"/>
</dbReference>
<dbReference type="Pfam" id="PF01381">
    <property type="entry name" value="HTH_3"/>
    <property type="match status" value="1"/>
</dbReference>
<dbReference type="InterPro" id="IPR013096">
    <property type="entry name" value="Cupin_2"/>
</dbReference>
<dbReference type="PANTHER" id="PTHR46797">
    <property type="entry name" value="HTH-TYPE TRANSCRIPTIONAL REGULATOR"/>
    <property type="match status" value="1"/>
</dbReference>
<evidence type="ECO:0000313" key="3">
    <source>
        <dbReference type="EMBL" id="MFB9233276.1"/>
    </source>
</evidence>
<protein>
    <submittedName>
        <fullName evidence="3">Cupin domain-containing protein</fullName>
    </submittedName>
</protein>
<dbReference type="Gene3D" id="1.10.260.40">
    <property type="entry name" value="lambda repressor-like DNA-binding domains"/>
    <property type="match status" value="1"/>
</dbReference>
<sequence>MDIGKKLQSVRKQRGLSQRELASRAGLTNGTISLIEKNKTSPSIASLKSLLDAIPMSMSEFFSSFDDENTPKYFFTASEFTEIAPQVSGDSPGASAQVSLRQIGGSSHHALLMLYETYPPESDTGVELLSHEAEEAGVVISGSIEITVSDQVRVLSAGDGYIFDSRLPHRFRNTGQQECVIVSASTPPTF</sequence>
<dbReference type="SMART" id="SM00530">
    <property type="entry name" value="HTH_XRE"/>
    <property type="match status" value="1"/>
</dbReference>
<comment type="caution">
    <text evidence="3">The sequence shown here is derived from an EMBL/GenBank/DDBJ whole genome shotgun (WGS) entry which is preliminary data.</text>
</comment>
<reference evidence="3 4" key="1">
    <citation type="submission" date="2024-09" db="EMBL/GenBank/DDBJ databases">
        <authorList>
            <person name="Sun Q."/>
            <person name="Mori K."/>
        </authorList>
    </citation>
    <scope>NUCLEOTIDE SEQUENCE [LARGE SCALE GENOMIC DNA]</scope>
    <source>
        <strain evidence="3 4">CECT 8726</strain>
    </source>
</reference>
<accession>A0ABV5JIH9</accession>
<name>A0ABV5JIH9_9RHOB</name>
<proteinExistence type="predicted"/>
<organism evidence="3 4">
    <name type="scientific">Pseudohalocynthiibacter aestuariivivens</name>
    <dbReference type="NCBI Taxonomy" id="1591409"/>
    <lineage>
        <taxon>Bacteria</taxon>
        <taxon>Pseudomonadati</taxon>
        <taxon>Pseudomonadota</taxon>
        <taxon>Alphaproteobacteria</taxon>
        <taxon>Rhodobacterales</taxon>
        <taxon>Paracoccaceae</taxon>
        <taxon>Pseudohalocynthiibacter</taxon>
    </lineage>
</organism>
<dbReference type="EMBL" id="JBHMEA010000049">
    <property type="protein sequence ID" value="MFB9233276.1"/>
    <property type="molecule type" value="Genomic_DNA"/>
</dbReference>
<dbReference type="PANTHER" id="PTHR46797:SF11">
    <property type="entry name" value="HTH-TYPE TRANSCRIPTIONAL REGULATOR PUUR"/>
    <property type="match status" value="1"/>
</dbReference>
<evidence type="ECO:0000256" key="1">
    <source>
        <dbReference type="ARBA" id="ARBA00023125"/>
    </source>
</evidence>
<dbReference type="Pfam" id="PF07883">
    <property type="entry name" value="Cupin_2"/>
    <property type="match status" value="1"/>
</dbReference>
<feature type="domain" description="HTH cro/C1-type" evidence="2">
    <location>
        <begin position="7"/>
        <end position="61"/>
    </location>
</feature>
<dbReference type="RefSeq" id="WP_213888204.1">
    <property type="nucleotide sequence ID" value="NZ_JAGFNU010000003.1"/>
</dbReference>
<dbReference type="PROSITE" id="PS50943">
    <property type="entry name" value="HTH_CROC1"/>
    <property type="match status" value="1"/>
</dbReference>
<keyword evidence="4" id="KW-1185">Reference proteome</keyword>
<dbReference type="CDD" id="cd00093">
    <property type="entry name" value="HTH_XRE"/>
    <property type="match status" value="1"/>
</dbReference>
<dbReference type="Gene3D" id="2.60.120.10">
    <property type="entry name" value="Jelly Rolls"/>
    <property type="match status" value="1"/>
</dbReference>
<dbReference type="InterPro" id="IPR011051">
    <property type="entry name" value="RmlC_Cupin_sf"/>
</dbReference>
<gene>
    <name evidence="3" type="ORF">ACFFUT_15910</name>
</gene>
<keyword evidence="1" id="KW-0238">DNA-binding</keyword>
<dbReference type="CDD" id="cd02209">
    <property type="entry name" value="cupin_XRE_C"/>
    <property type="match status" value="1"/>
</dbReference>
<dbReference type="InterPro" id="IPR014710">
    <property type="entry name" value="RmlC-like_jellyroll"/>
</dbReference>
<dbReference type="InterPro" id="IPR010982">
    <property type="entry name" value="Lambda_DNA-bd_dom_sf"/>
</dbReference>
<dbReference type="SUPFAM" id="SSF47413">
    <property type="entry name" value="lambda repressor-like DNA-binding domains"/>
    <property type="match status" value="1"/>
</dbReference>
<evidence type="ECO:0000313" key="4">
    <source>
        <dbReference type="Proteomes" id="UP001589683"/>
    </source>
</evidence>
<dbReference type="Proteomes" id="UP001589683">
    <property type="component" value="Unassembled WGS sequence"/>
</dbReference>